<accession>A0A1J5PQE5</accession>
<protein>
    <recommendedName>
        <fullName evidence="2">DUF5666 domain-containing protein</fullName>
    </recommendedName>
</protein>
<evidence type="ECO:0000313" key="1">
    <source>
        <dbReference type="EMBL" id="OIQ69796.1"/>
    </source>
</evidence>
<name>A0A1J5PQE5_9ZZZZ</name>
<proteinExistence type="predicted"/>
<comment type="caution">
    <text evidence="1">The sequence shown here is derived from an EMBL/GenBank/DDBJ whole genome shotgun (WGS) entry which is preliminary data.</text>
</comment>
<dbReference type="EMBL" id="MLJW01004530">
    <property type="protein sequence ID" value="OIQ69796.1"/>
    <property type="molecule type" value="Genomic_DNA"/>
</dbReference>
<sequence>MSVSRRTIFLAIAAIGMGGVSFAQTPPMSRLRGTIDAVDGSSVHVTTRADEHVTMKLASDAGCTLIEPISIEAIKPGSFIGTAAVTQTDGTLKALEVQVFPESMRGIGEGHRPWDLGIGSTMTNGTVGDLKVSDGRLLTLVYKGGEQKVFVPEKVPVITYEPATCEVLKKGAHIIAFVTKGEDGTLTGMRIGVGKDGLVPPM</sequence>
<reference evidence="1" key="1">
    <citation type="submission" date="2016-10" db="EMBL/GenBank/DDBJ databases">
        <title>Sequence of Gallionella enrichment culture.</title>
        <authorList>
            <person name="Poehlein A."/>
            <person name="Muehling M."/>
            <person name="Daniel R."/>
        </authorList>
    </citation>
    <scope>NUCLEOTIDE SEQUENCE</scope>
</reference>
<dbReference type="AlphaFoldDB" id="A0A1J5PQE5"/>
<organism evidence="1">
    <name type="scientific">mine drainage metagenome</name>
    <dbReference type="NCBI Taxonomy" id="410659"/>
    <lineage>
        <taxon>unclassified sequences</taxon>
        <taxon>metagenomes</taxon>
        <taxon>ecological metagenomes</taxon>
    </lineage>
</organism>
<evidence type="ECO:0008006" key="2">
    <source>
        <dbReference type="Google" id="ProtNLM"/>
    </source>
</evidence>
<gene>
    <name evidence="1" type="ORF">GALL_485990</name>
</gene>